<sequence>MDLRGVVGRDHPHRVSHAKVPHDCGTAQGLRVEGRLGSGFHIIPLCSRLPPVPRTYRHSGTPPHPTGTRLSPIHQSSTFISYTQFLHLDPTKQACLTYTIL</sequence>
<comment type="caution">
    <text evidence="2">The sequence shown here is derived from an EMBL/GenBank/DDBJ whole genome shotgun (WGS) entry which is preliminary data.</text>
</comment>
<evidence type="ECO:0000256" key="1">
    <source>
        <dbReference type="SAM" id="MobiDB-lite"/>
    </source>
</evidence>
<dbReference type="EMBL" id="MU167275">
    <property type="protein sequence ID" value="KAG0145490.1"/>
    <property type="molecule type" value="Genomic_DNA"/>
</dbReference>
<evidence type="ECO:0000313" key="3">
    <source>
        <dbReference type="Proteomes" id="UP000886653"/>
    </source>
</evidence>
<keyword evidence="3" id="KW-1185">Reference proteome</keyword>
<proteinExistence type="predicted"/>
<reference evidence="2" key="1">
    <citation type="submission" date="2013-11" db="EMBL/GenBank/DDBJ databases">
        <title>Genome sequence of the fusiform rust pathogen reveals effectors for host alternation and coevolution with pine.</title>
        <authorList>
            <consortium name="DOE Joint Genome Institute"/>
            <person name="Smith K."/>
            <person name="Pendleton A."/>
            <person name="Kubisiak T."/>
            <person name="Anderson C."/>
            <person name="Salamov A."/>
            <person name="Aerts A."/>
            <person name="Riley R."/>
            <person name="Clum A."/>
            <person name="Lindquist E."/>
            <person name="Ence D."/>
            <person name="Campbell M."/>
            <person name="Kronenberg Z."/>
            <person name="Feau N."/>
            <person name="Dhillon B."/>
            <person name="Hamelin R."/>
            <person name="Burleigh J."/>
            <person name="Smith J."/>
            <person name="Yandell M."/>
            <person name="Nelson C."/>
            <person name="Grigoriev I."/>
            <person name="Davis J."/>
        </authorList>
    </citation>
    <scope>NUCLEOTIDE SEQUENCE</scope>
    <source>
        <strain evidence="2">G11</strain>
    </source>
</reference>
<organism evidence="2 3">
    <name type="scientific">Cronartium quercuum f. sp. fusiforme G11</name>
    <dbReference type="NCBI Taxonomy" id="708437"/>
    <lineage>
        <taxon>Eukaryota</taxon>
        <taxon>Fungi</taxon>
        <taxon>Dikarya</taxon>
        <taxon>Basidiomycota</taxon>
        <taxon>Pucciniomycotina</taxon>
        <taxon>Pucciniomycetes</taxon>
        <taxon>Pucciniales</taxon>
        <taxon>Coleosporiaceae</taxon>
        <taxon>Cronartium</taxon>
    </lineage>
</organism>
<protein>
    <submittedName>
        <fullName evidence="2">Uncharacterized protein</fullName>
    </submittedName>
</protein>
<feature type="region of interest" description="Disordered" evidence="1">
    <location>
        <begin position="1"/>
        <end position="20"/>
    </location>
</feature>
<feature type="compositionally biased region" description="Basic and acidic residues" evidence="1">
    <location>
        <begin position="1"/>
        <end position="10"/>
    </location>
</feature>
<name>A0A9P6NL00_9BASI</name>
<dbReference type="Proteomes" id="UP000886653">
    <property type="component" value="Unassembled WGS sequence"/>
</dbReference>
<evidence type="ECO:0000313" key="2">
    <source>
        <dbReference type="EMBL" id="KAG0145490.1"/>
    </source>
</evidence>
<accession>A0A9P6NL00</accession>
<dbReference type="AlphaFoldDB" id="A0A9P6NL00"/>
<gene>
    <name evidence="2" type="ORF">CROQUDRAFT_93740</name>
</gene>